<dbReference type="InterPro" id="IPR036890">
    <property type="entry name" value="HATPase_C_sf"/>
</dbReference>
<dbReference type="Gene3D" id="2.30.30.40">
    <property type="entry name" value="SH3 Domains"/>
    <property type="match status" value="1"/>
</dbReference>
<proteinExistence type="predicted"/>
<dbReference type="Pfam" id="PF01584">
    <property type="entry name" value="CheW"/>
    <property type="match status" value="1"/>
</dbReference>
<dbReference type="SMART" id="SM01231">
    <property type="entry name" value="H-kinase_dim"/>
    <property type="match status" value="1"/>
</dbReference>
<dbReference type="SMART" id="SM00073">
    <property type="entry name" value="HPT"/>
    <property type="match status" value="2"/>
</dbReference>
<dbReference type="GO" id="GO:0006935">
    <property type="term" value="P:chemotaxis"/>
    <property type="evidence" value="ECO:0007669"/>
    <property type="project" value="InterPro"/>
</dbReference>
<dbReference type="Gene3D" id="1.20.120.160">
    <property type="entry name" value="HPT domain"/>
    <property type="match status" value="4"/>
</dbReference>
<keyword evidence="17" id="KW-1185">Reference proteome</keyword>
<dbReference type="CDD" id="cd17546">
    <property type="entry name" value="REC_hyHK_CKI1_RcsC-like"/>
    <property type="match status" value="1"/>
</dbReference>
<dbReference type="EC" id="2.7.13.3" evidence="2"/>
<evidence type="ECO:0000259" key="13">
    <source>
        <dbReference type="PROSITE" id="PS50110"/>
    </source>
</evidence>
<dbReference type="PROSITE" id="PS50110">
    <property type="entry name" value="RESPONSE_REGULATORY"/>
    <property type="match status" value="1"/>
</dbReference>
<name>A0A7W3FPZ4_9GAMM</name>
<dbReference type="FunFam" id="3.30.565.10:FF:000016">
    <property type="entry name" value="Chemotaxis protein CheA, putative"/>
    <property type="match status" value="1"/>
</dbReference>
<sequence length="2028" mass="217537">MSTLRDAMSHAALGWVKPELDETLRQVRNEVEYFVEAPSDTSRMRFCAGYLHQVQGTLRMVELYAPAMVAEELEQLAEAVGAGEVLDRDEACATLMRGSVLLPDYLERLQNGHRDIPIVLLPLLNDIRAARGAPGINESVLLAFAPESVEASEAELDHARGSLSGRNRELLDTVGSAVKEELLRIKDALDLHLRTEGQPRQLQQQVDELGAVGDTLAMMGLDVARNVVVQQRDALRAVVEGQQQIDEGMLLDVAGALLYVDASLDDQVAHLGAAGSGEDDPAAAETRRTLEILAHEAIANFTVAREHFVAFIETNWNHDELREVPRLLGEVGGALRMLDLATPAGYLGGVQRYIDTELVARQRVPSGRHLDTLADAMASLEYYLEALRDRRPGRESILDITRSSLEALHYWPLPVHQATVPAATAAAAPVEEVEAPVLREALQVPPLPPVGWDALELTPLAAAPAQVPPRLPDVVFEPAGPADDERADMSADFDPVSAEDVEASIATTVAPMQWVDADVPPLPVQDGADVATDGLLVIDEGVFDPVLAEADVALDGGEAISFHFDESGITHADDVLSLDTMEAEGVEVPAGFGALDVAGEAGQDDADADAHFFAELTAAAATFDPDAAQADATAVHEAAASPTAAAVVPPATWVAGFDEQAENIDQDIRDVFLEEFDEELENLGNLLPAWRMQPDNMDRLRPIRRVFHTLKGSGRLVGARTLGEFSWKIEGMLNRVLEGMRPASAAVVAAVEQAYQALPELNAALRGGSPISTDLQALQAIADRVAAGEETFHVPLPTTPVEARAGQEAADPPVRDAAAATEEAEGTPADIDSVLREILEAEVDAHMVTLNAWLRQAQAGPQPVSDPLLRAVHTMNGAFAMTDVPEITLVTGSAESYIKRALAAAELPGQPAVDALAATARAIEATMLALQAEQPRVPSQQALADRLQALAASLPEAQWPAFDEIEEIEDVEEVADADAAADAEAVEAVEGAGEAGGVGQVETTDDLQLQVTGTVLEEAVAPEVDPAPVELTAATDLSAFLVPAMQEGIGNPWAGSAQPDVADVEETVDAPRAHDRLPASFDVQLTGADDLSRYVDDAIEASLPGDDAQAQPGVVATGPTSTGGADESWSGPDAADADADDAQEAFPDVPSFGNALSLQQALEEGLHVVEESASDDEAVHVIGVGGQQQPAEADAFAEEPADDATDAVEAPGEAFRQPYFEMEVPIAHEAVDTGVAAIGQSPAPSALDADVLDFTVFDRELVDIFVEEGKDLLDHCDGLIHELRAAPDDRDVLAGLQRDLHTLKGGARMAGINAIGDLGHGIESVLEAVAAGRTRLERGDVQLLERGFDRLHRLLILTGEHRQVQPADDLVAAFDARTHGHDGGGSSAGEGDVLPAGTAELMASVPLSAPLPVDAGADEEGTQRPQQEQVRVRADLLDRLVNHAGEVAIYRSRLEQQLGAFRGAMGELERTNARLRDQLRRLDLETEAQIVARYQREQEQADQAFDPLELDRFSTLQQLSRALNESAADLGGLQGVLDDLSRQYDSLLQQQSRVSSELQDGLMRARMVPFDGLVPRLRRVVRQAGADTGKQVHLTLEGTHGELDRNVLDRMVAPLEHMLRNSVAHGLESAEQRRAAGKPEEGEISLRLQREGSEIVLEVADDGAGLDRDAIRRRALERGLIHADATLADDELDNLIFAAGFSTADQLSQLAGRGVGMDVVRNEVRQLGGSVDIHSVRGQGARFTLRLPQTLAVTQAVFVQIGDTTFAVPVASVSGIGRISRERFEAGDSSYRYSGEDFALHDLGSLVGQAPARAEGQAQVPLLLVRAGDLRAAVAIDQVLGNREVVVKPVGLQIASVPGIYGATITGDGRVVVILDVAPLVRRFVANPHRPLPAPTQEQQRQVPLVMVVDDSLTMRKVTGRILERHNFEVSVARDGVEALERLDERVPDLMLLDIEMPRMDGYELATAMRADPRYRDVPIVMITSRSGEKHRQRAFEIGVQRYLGKPYQELDLMRNVYDLLGIARVRE</sequence>
<dbReference type="PROSITE" id="PS50851">
    <property type="entry name" value="CHEW"/>
    <property type="match status" value="1"/>
</dbReference>
<dbReference type="GO" id="GO:0005737">
    <property type="term" value="C:cytoplasm"/>
    <property type="evidence" value="ECO:0007669"/>
    <property type="project" value="InterPro"/>
</dbReference>
<dbReference type="InterPro" id="IPR011006">
    <property type="entry name" value="CheY-like_superfamily"/>
</dbReference>
<keyword evidence="6" id="KW-0418">Kinase</keyword>
<dbReference type="Gene3D" id="3.30.565.10">
    <property type="entry name" value="Histidine kinase-like ATPase, C-terminal domain"/>
    <property type="match status" value="1"/>
</dbReference>
<dbReference type="SMART" id="SM00387">
    <property type="entry name" value="HATPase_c"/>
    <property type="match status" value="1"/>
</dbReference>
<dbReference type="Gene3D" id="3.40.50.2300">
    <property type="match status" value="1"/>
</dbReference>
<feature type="domain" description="CheW-like" evidence="14">
    <location>
        <begin position="1753"/>
        <end position="1886"/>
    </location>
</feature>
<feature type="compositionally biased region" description="Low complexity" evidence="11">
    <location>
        <begin position="809"/>
        <end position="821"/>
    </location>
</feature>
<evidence type="ECO:0000259" key="14">
    <source>
        <dbReference type="PROSITE" id="PS50851"/>
    </source>
</evidence>
<dbReference type="InterPro" id="IPR036641">
    <property type="entry name" value="HPT_dom_sf"/>
</dbReference>
<dbReference type="InterPro" id="IPR005467">
    <property type="entry name" value="His_kinase_dom"/>
</dbReference>
<comment type="function">
    <text evidence="8">Involved in the transmission of sensory signals from the chemoreceptors to the flagellar motors. CheA is autophosphorylated; it can transfer its phosphate group to either CheB or CheY.</text>
</comment>
<dbReference type="InterPro" id="IPR008207">
    <property type="entry name" value="Sig_transdc_His_kin_Hpt_dom"/>
</dbReference>
<feature type="region of interest" description="Disordered" evidence="11">
    <location>
        <begin position="803"/>
        <end position="827"/>
    </location>
</feature>
<dbReference type="SUPFAM" id="SSF50341">
    <property type="entry name" value="CheW-like"/>
    <property type="match status" value="1"/>
</dbReference>
<organism evidence="16 17">
    <name type="scientific">Stenotrophomonas tumulicola</name>
    <dbReference type="NCBI Taxonomy" id="1685415"/>
    <lineage>
        <taxon>Bacteria</taxon>
        <taxon>Pseudomonadati</taxon>
        <taxon>Pseudomonadota</taxon>
        <taxon>Gammaproteobacteria</taxon>
        <taxon>Lysobacterales</taxon>
        <taxon>Lysobacteraceae</taxon>
        <taxon>Stenotrophomonas</taxon>
    </lineage>
</organism>
<reference evidence="16 17" key="1">
    <citation type="submission" date="2020-08" db="EMBL/GenBank/DDBJ databases">
        <title>Stenotrophomonas tumulicola JCM 30961.</title>
        <authorList>
            <person name="Deng Y."/>
        </authorList>
    </citation>
    <scope>NUCLEOTIDE SEQUENCE [LARGE SCALE GENOMIC DNA]</scope>
    <source>
        <strain evidence="16 17">JCM 30961</strain>
    </source>
</reference>
<keyword evidence="4 10" id="KW-0597">Phosphoprotein</keyword>
<dbReference type="PROSITE" id="PS50109">
    <property type="entry name" value="HIS_KIN"/>
    <property type="match status" value="1"/>
</dbReference>
<dbReference type="GO" id="GO:0000155">
    <property type="term" value="F:phosphorelay sensor kinase activity"/>
    <property type="evidence" value="ECO:0007669"/>
    <property type="project" value="InterPro"/>
</dbReference>
<evidence type="ECO:0000313" key="16">
    <source>
        <dbReference type="EMBL" id="MBA8683262.1"/>
    </source>
</evidence>
<dbReference type="SMART" id="SM00260">
    <property type="entry name" value="CheW"/>
    <property type="match status" value="1"/>
</dbReference>
<protein>
    <recommendedName>
        <fullName evidence="3">Chemotaxis protein CheA</fullName>
        <ecNumber evidence="2">2.7.13.3</ecNumber>
    </recommendedName>
</protein>
<evidence type="ECO:0000259" key="12">
    <source>
        <dbReference type="PROSITE" id="PS50109"/>
    </source>
</evidence>
<dbReference type="InterPro" id="IPR051315">
    <property type="entry name" value="Bact_Chemotaxis_CheA"/>
</dbReference>
<dbReference type="Proteomes" id="UP000547058">
    <property type="component" value="Unassembled WGS sequence"/>
</dbReference>
<evidence type="ECO:0000256" key="1">
    <source>
        <dbReference type="ARBA" id="ARBA00000085"/>
    </source>
</evidence>
<dbReference type="PANTHER" id="PTHR43395">
    <property type="entry name" value="SENSOR HISTIDINE KINASE CHEA"/>
    <property type="match status" value="1"/>
</dbReference>
<feature type="domain" description="HPt" evidence="15">
    <location>
        <begin position="661"/>
        <end position="768"/>
    </location>
</feature>
<dbReference type="CDD" id="cd00088">
    <property type="entry name" value="HPT"/>
    <property type="match status" value="1"/>
</dbReference>
<evidence type="ECO:0000259" key="15">
    <source>
        <dbReference type="PROSITE" id="PS50894"/>
    </source>
</evidence>
<dbReference type="SUPFAM" id="SSF52172">
    <property type="entry name" value="CheY-like"/>
    <property type="match status" value="1"/>
</dbReference>
<dbReference type="EMBL" id="JACGXS010000010">
    <property type="protein sequence ID" value="MBA8683262.1"/>
    <property type="molecule type" value="Genomic_DNA"/>
</dbReference>
<dbReference type="Pfam" id="PF02518">
    <property type="entry name" value="HATPase_c"/>
    <property type="match status" value="1"/>
</dbReference>
<comment type="caution">
    <text evidence="16">The sequence shown here is derived from an EMBL/GenBank/DDBJ whole genome shotgun (WGS) entry which is preliminary data.</text>
</comment>
<dbReference type="InterPro" id="IPR002545">
    <property type="entry name" value="CheW-lke_dom"/>
</dbReference>
<dbReference type="InterPro" id="IPR003594">
    <property type="entry name" value="HATPase_dom"/>
</dbReference>
<feature type="modified residue" description="Phosphohistidine" evidence="9">
    <location>
        <position position="708"/>
    </location>
</feature>
<evidence type="ECO:0000256" key="6">
    <source>
        <dbReference type="ARBA" id="ARBA00022777"/>
    </source>
</evidence>
<gene>
    <name evidence="16" type="ORF">H4O11_15800</name>
</gene>
<evidence type="ECO:0000256" key="3">
    <source>
        <dbReference type="ARBA" id="ARBA00021495"/>
    </source>
</evidence>
<keyword evidence="5" id="KW-0808">Transferase</keyword>
<evidence type="ECO:0000256" key="2">
    <source>
        <dbReference type="ARBA" id="ARBA00012438"/>
    </source>
</evidence>
<feature type="region of interest" description="Disordered" evidence="11">
    <location>
        <begin position="1103"/>
        <end position="1151"/>
    </location>
</feature>
<accession>A0A7W3FPZ4</accession>
<dbReference type="RefSeq" id="WP_182340544.1">
    <property type="nucleotide sequence ID" value="NZ_JACGXS010000010.1"/>
</dbReference>
<comment type="catalytic activity">
    <reaction evidence="1">
        <text>ATP + protein L-histidine = ADP + protein N-phospho-L-histidine.</text>
        <dbReference type="EC" id="2.7.13.3"/>
    </reaction>
</comment>
<dbReference type="Gene3D" id="1.10.287.560">
    <property type="entry name" value="Histidine kinase CheA-like, homodimeric domain"/>
    <property type="match status" value="1"/>
</dbReference>
<dbReference type="PRINTS" id="PR00344">
    <property type="entry name" value="BCTRLSENSOR"/>
</dbReference>
<dbReference type="InterPro" id="IPR036061">
    <property type="entry name" value="CheW-like_dom_sf"/>
</dbReference>
<dbReference type="InterPro" id="IPR001789">
    <property type="entry name" value="Sig_transdc_resp-reg_receiver"/>
</dbReference>
<evidence type="ECO:0000256" key="10">
    <source>
        <dbReference type="PROSITE-ProRule" id="PRU00169"/>
    </source>
</evidence>
<evidence type="ECO:0000256" key="11">
    <source>
        <dbReference type="SAM" id="MobiDB-lite"/>
    </source>
</evidence>
<dbReference type="PROSITE" id="PS50894">
    <property type="entry name" value="HPT"/>
    <property type="match status" value="2"/>
</dbReference>
<dbReference type="CDD" id="cd16916">
    <property type="entry name" value="HATPase_CheA-like"/>
    <property type="match status" value="1"/>
</dbReference>
<feature type="modified residue" description="Phosphohistidine" evidence="9">
    <location>
        <position position="1301"/>
    </location>
</feature>
<feature type="domain" description="Histidine kinase" evidence="12">
    <location>
        <begin position="1518"/>
        <end position="1751"/>
    </location>
</feature>
<dbReference type="InterPro" id="IPR037006">
    <property type="entry name" value="CheA-like_homodim_sf"/>
</dbReference>
<evidence type="ECO:0000256" key="5">
    <source>
        <dbReference type="ARBA" id="ARBA00022679"/>
    </source>
</evidence>
<evidence type="ECO:0000256" key="8">
    <source>
        <dbReference type="ARBA" id="ARBA00035100"/>
    </source>
</evidence>
<evidence type="ECO:0000256" key="9">
    <source>
        <dbReference type="PROSITE-ProRule" id="PRU00110"/>
    </source>
</evidence>
<feature type="domain" description="Response regulatory" evidence="13">
    <location>
        <begin position="1905"/>
        <end position="2021"/>
    </location>
</feature>
<dbReference type="SMART" id="SM00448">
    <property type="entry name" value="REC"/>
    <property type="match status" value="1"/>
</dbReference>
<evidence type="ECO:0000256" key="7">
    <source>
        <dbReference type="ARBA" id="ARBA00023012"/>
    </source>
</evidence>
<keyword evidence="7" id="KW-0902">Two-component regulatory system</keyword>
<dbReference type="Pfam" id="PF01627">
    <property type="entry name" value="Hpt"/>
    <property type="match status" value="3"/>
</dbReference>
<feature type="modified residue" description="4-aspartylphosphate" evidence="10">
    <location>
        <position position="1954"/>
    </location>
</feature>
<dbReference type="SUPFAM" id="SSF47226">
    <property type="entry name" value="Histidine-containing phosphotransfer domain, HPT domain"/>
    <property type="match status" value="5"/>
</dbReference>
<evidence type="ECO:0000256" key="4">
    <source>
        <dbReference type="ARBA" id="ARBA00022553"/>
    </source>
</evidence>
<evidence type="ECO:0000313" key="17">
    <source>
        <dbReference type="Proteomes" id="UP000547058"/>
    </source>
</evidence>
<dbReference type="InterPro" id="IPR004358">
    <property type="entry name" value="Sig_transdc_His_kin-like_C"/>
</dbReference>
<dbReference type="InterPro" id="IPR004105">
    <property type="entry name" value="CheA-like_dim"/>
</dbReference>
<dbReference type="PANTHER" id="PTHR43395:SF8">
    <property type="entry name" value="HISTIDINE KINASE"/>
    <property type="match status" value="1"/>
</dbReference>
<feature type="domain" description="HPt" evidence="15">
    <location>
        <begin position="1254"/>
        <end position="1358"/>
    </location>
</feature>
<dbReference type="Pfam" id="PF00072">
    <property type="entry name" value="Response_reg"/>
    <property type="match status" value="1"/>
</dbReference>
<dbReference type="SUPFAM" id="SSF55874">
    <property type="entry name" value="ATPase domain of HSP90 chaperone/DNA topoisomerase II/histidine kinase"/>
    <property type="match status" value="1"/>
</dbReference>